<accession>A0A1H8VLU2</accession>
<reference evidence="2 3" key="1">
    <citation type="submission" date="2016-10" db="EMBL/GenBank/DDBJ databases">
        <authorList>
            <person name="de Groot N.N."/>
        </authorList>
    </citation>
    <scope>NUCLEOTIDE SEQUENCE [LARGE SCALE GENOMIC DNA]</scope>
    <source>
        <strain evidence="2 3">CGMCC 1.6291</strain>
    </source>
</reference>
<keyword evidence="3" id="KW-1185">Reference proteome</keyword>
<dbReference type="Gene3D" id="3.40.50.1820">
    <property type="entry name" value="alpha/beta hydrolase"/>
    <property type="match status" value="1"/>
</dbReference>
<dbReference type="EMBL" id="FOEG01000013">
    <property type="protein sequence ID" value="SEP16381.1"/>
    <property type="molecule type" value="Genomic_DNA"/>
</dbReference>
<dbReference type="Pfam" id="PF00561">
    <property type="entry name" value="Abhydrolase_1"/>
    <property type="match status" value="1"/>
</dbReference>
<evidence type="ECO:0000259" key="1">
    <source>
        <dbReference type="Pfam" id="PF00561"/>
    </source>
</evidence>
<sequence>MREHSFQSHDGLRLPVHVLGSGPPLVIIPGWLGAYTDWYPVVQRLAQDRTCYIWEARPYFDPGVAGIDVLAADLRALIQAFDLQAPLVLGHSMGALTCWEYVRQFGCDGIGRLCLVDQSPRLLTDADWSLGLFGAFSEADNQAFIDALRADFVGTTMAFITRGRQVEPGSGAARLEAMFRETRRQRLDALDPEPWIRCWEHFSRRDYRPEVERVDVPTLLVFGARSFYGLDVARYVHRHTPDSLLRVHALAGHSPHQDDLPGFLENVRVFACD</sequence>
<name>A0A1H8VLU2_9GAMM</name>
<evidence type="ECO:0000313" key="3">
    <source>
        <dbReference type="Proteomes" id="UP000199657"/>
    </source>
</evidence>
<dbReference type="Proteomes" id="UP000199657">
    <property type="component" value="Unassembled WGS sequence"/>
</dbReference>
<dbReference type="AlphaFoldDB" id="A0A1H8VLU2"/>
<dbReference type="InterPro" id="IPR029058">
    <property type="entry name" value="AB_hydrolase_fold"/>
</dbReference>
<protein>
    <submittedName>
        <fullName evidence="2">Pimeloyl-ACP methyl ester carboxylesterase</fullName>
    </submittedName>
</protein>
<dbReference type="RefSeq" id="WP_091646270.1">
    <property type="nucleotide sequence ID" value="NZ_FOEG01000013.1"/>
</dbReference>
<dbReference type="SUPFAM" id="SSF53474">
    <property type="entry name" value="alpha/beta-Hydrolases"/>
    <property type="match status" value="1"/>
</dbReference>
<dbReference type="STRING" id="406100.SAMN04488052_11381"/>
<dbReference type="PANTHER" id="PTHR43194:SF5">
    <property type="entry name" value="PIMELOYL-[ACYL-CARRIER PROTEIN] METHYL ESTER ESTERASE"/>
    <property type="match status" value="1"/>
</dbReference>
<dbReference type="PANTHER" id="PTHR43194">
    <property type="entry name" value="HYDROLASE ALPHA/BETA FOLD FAMILY"/>
    <property type="match status" value="1"/>
</dbReference>
<feature type="domain" description="AB hydrolase-1" evidence="1">
    <location>
        <begin position="23"/>
        <end position="256"/>
    </location>
</feature>
<dbReference type="InterPro" id="IPR050228">
    <property type="entry name" value="Carboxylesterase_BioH"/>
</dbReference>
<evidence type="ECO:0000313" key="2">
    <source>
        <dbReference type="EMBL" id="SEP16381.1"/>
    </source>
</evidence>
<dbReference type="InterPro" id="IPR000073">
    <property type="entry name" value="AB_hydrolase_1"/>
</dbReference>
<dbReference type="OrthoDB" id="9779853at2"/>
<organism evidence="2 3">
    <name type="scientific">Aquisalimonas asiatica</name>
    <dbReference type="NCBI Taxonomy" id="406100"/>
    <lineage>
        <taxon>Bacteria</taxon>
        <taxon>Pseudomonadati</taxon>
        <taxon>Pseudomonadota</taxon>
        <taxon>Gammaproteobacteria</taxon>
        <taxon>Chromatiales</taxon>
        <taxon>Ectothiorhodospiraceae</taxon>
        <taxon>Aquisalimonas</taxon>
    </lineage>
</organism>
<gene>
    <name evidence="2" type="ORF">SAMN04488052_11381</name>
</gene>
<proteinExistence type="predicted"/>